<reference evidence="1 2" key="1">
    <citation type="journal article" date="2021" name="Elife">
        <title>Chloroplast acquisition without the gene transfer in kleptoplastic sea slugs, Plakobranchus ocellatus.</title>
        <authorList>
            <person name="Maeda T."/>
            <person name="Takahashi S."/>
            <person name="Yoshida T."/>
            <person name="Shimamura S."/>
            <person name="Takaki Y."/>
            <person name="Nagai Y."/>
            <person name="Toyoda A."/>
            <person name="Suzuki Y."/>
            <person name="Arimoto A."/>
            <person name="Ishii H."/>
            <person name="Satoh N."/>
            <person name="Nishiyama T."/>
            <person name="Hasebe M."/>
            <person name="Maruyama T."/>
            <person name="Minagawa J."/>
            <person name="Obokata J."/>
            <person name="Shigenobu S."/>
        </authorList>
    </citation>
    <scope>NUCLEOTIDE SEQUENCE [LARGE SCALE GENOMIC DNA]</scope>
</reference>
<proteinExistence type="predicted"/>
<organism evidence="1 2">
    <name type="scientific">Plakobranchus ocellatus</name>
    <dbReference type="NCBI Taxonomy" id="259542"/>
    <lineage>
        <taxon>Eukaryota</taxon>
        <taxon>Metazoa</taxon>
        <taxon>Spiralia</taxon>
        <taxon>Lophotrochozoa</taxon>
        <taxon>Mollusca</taxon>
        <taxon>Gastropoda</taxon>
        <taxon>Heterobranchia</taxon>
        <taxon>Euthyneura</taxon>
        <taxon>Panpulmonata</taxon>
        <taxon>Sacoglossa</taxon>
        <taxon>Placobranchoidea</taxon>
        <taxon>Plakobranchidae</taxon>
        <taxon>Plakobranchus</taxon>
    </lineage>
</organism>
<evidence type="ECO:0000313" key="1">
    <source>
        <dbReference type="EMBL" id="GFO42740.1"/>
    </source>
</evidence>
<protein>
    <submittedName>
        <fullName evidence="1">Paternally-expressed gene 3 protein</fullName>
    </submittedName>
</protein>
<name>A0AAV4DFI0_9GAST</name>
<accession>A0AAV4DFI0</accession>
<keyword evidence="2" id="KW-1185">Reference proteome</keyword>
<evidence type="ECO:0000313" key="2">
    <source>
        <dbReference type="Proteomes" id="UP000735302"/>
    </source>
</evidence>
<sequence>MSIHNFLLQAQYSFASRRSHGPIVACSFPNSEKVKKFKSARTKTSSISRFMTNENTNSLIREFRKLPLSNNSDDNHTVDAKPYPVVIIFPDADSQTISSQALSIPILKETSTGGNRADLSIQEFEKLGILLVSPASAPQPGLTSLFTQPVLTSLTQQPTLTSLTQQPVPTSLCLKLGLTSFSQQPAPTSPCPEPGLVSLSQQPAPTRHCSQRGLTSLCPQPCLTSLFTQPGLTSLTQQPTPTSLCPKPCLTSLSQ</sequence>
<dbReference type="EMBL" id="BLXT01007821">
    <property type="protein sequence ID" value="GFO42740.1"/>
    <property type="molecule type" value="Genomic_DNA"/>
</dbReference>
<dbReference type="AlphaFoldDB" id="A0AAV4DFI0"/>
<gene>
    <name evidence="1" type="ORF">PoB_006924500</name>
</gene>
<comment type="caution">
    <text evidence="1">The sequence shown here is derived from an EMBL/GenBank/DDBJ whole genome shotgun (WGS) entry which is preliminary data.</text>
</comment>
<dbReference type="Proteomes" id="UP000735302">
    <property type="component" value="Unassembled WGS sequence"/>
</dbReference>